<reference evidence="2" key="1">
    <citation type="submission" date="2024-02" db="EMBL/GenBank/DDBJ databases">
        <title>Tomenella chthoni gen. nov. sp. nov., a member of the family Jonesiaceae isolated from bat guano.</title>
        <authorList>
            <person name="Miller S.L."/>
            <person name="King J."/>
            <person name="Sankaranarayanan K."/>
            <person name="Lawson P.A."/>
        </authorList>
    </citation>
    <scope>NUCLEOTIDE SEQUENCE</scope>
    <source>
        <strain evidence="2">BS-20</strain>
    </source>
</reference>
<dbReference type="EMBL" id="CP146203">
    <property type="protein sequence ID" value="XBH21323.1"/>
    <property type="molecule type" value="Genomic_DNA"/>
</dbReference>
<keyword evidence="2" id="KW-0378">Hydrolase</keyword>
<feature type="binding site" evidence="1">
    <location>
        <position position="313"/>
    </location>
    <ligand>
        <name>Mg(2+)</name>
        <dbReference type="ChEBI" id="CHEBI:18420"/>
        <label>1</label>
    </ligand>
</feature>
<dbReference type="PANTHER" id="PTHR16222">
    <property type="entry name" value="ADP-RIBOSYLGLYCOHYDROLASE"/>
    <property type="match status" value="1"/>
</dbReference>
<keyword evidence="2" id="KW-0326">Glycosidase</keyword>
<dbReference type="EC" id="3.2.2.-" evidence="2"/>
<dbReference type="AlphaFoldDB" id="A0AAU7DU54"/>
<dbReference type="Pfam" id="PF03747">
    <property type="entry name" value="ADP_ribosyl_GH"/>
    <property type="match status" value="1"/>
</dbReference>
<proteinExistence type="predicted"/>
<feature type="binding site" evidence="1">
    <location>
        <position position="69"/>
    </location>
    <ligand>
        <name>Mg(2+)</name>
        <dbReference type="ChEBI" id="CHEBI:18420"/>
        <label>1</label>
    </ligand>
</feature>
<dbReference type="GO" id="GO:0046872">
    <property type="term" value="F:metal ion binding"/>
    <property type="evidence" value="ECO:0007669"/>
    <property type="project" value="UniProtKB-KW"/>
</dbReference>
<dbReference type="Gene3D" id="1.10.4080.10">
    <property type="entry name" value="ADP-ribosylation/Crystallin J1"/>
    <property type="match status" value="1"/>
</dbReference>
<feature type="binding site" evidence="1">
    <location>
        <position position="316"/>
    </location>
    <ligand>
        <name>Mg(2+)</name>
        <dbReference type="ChEBI" id="CHEBI:18420"/>
        <label>1</label>
    </ligand>
</feature>
<keyword evidence="1" id="KW-0460">Magnesium</keyword>
<feature type="binding site" evidence="1">
    <location>
        <position position="70"/>
    </location>
    <ligand>
        <name>Mg(2+)</name>
        <dbReference type="ChEBI" id="CHEBI:18420"/>
        <label>1</label>
    </ligand>
</feature>
<comment type="cofactor">
    <cofactor evidence="1">
        <name>Mg(2+)</name>
        <dbReference type="ChEBI" id="CHEBI:18420"/>
    </cofactor>
    <text evidence="1">Binds 2 magnesium ions per subunit.</text>
</comment>
<feature type="binding site" evidence="1">
    <location>
        <position position="315"/>
    </location>
    <ligand>
        <name>Mg(2+)</name>
        <dbReference type="ChEBI" id="CHEBI:18420"/>
        <label>1</label>
    </ligand>
</feature>
<dbReference type="SUPFAM" id="SSF101478">
    <property type="entry name" value="ADP-ribosylglycohydrolase"/>
    <property type="match status" value="1"/>
</dbReference>
<protein>
    <submittedName>
        <fullName evidence="2">ADP-ribosylglycohydrolase family protein</fullName>
        <ecNumber evidence="2">3.2.2.-</ecNumber>
    </submittedName>
</protein>
<evidence type="ECO:0000313" key="2">
    <source>
        <dbReference type="EMBL" id="XBH21323.1"/>
    </source>
</evidence>
<dbReference type="InterPro" id="IPR050792">
    <property type="entry name" value="ADP-ribosylglycohydrolase"/>
</dbReference>
<gene>
    <name evidence="2" type="ORF">V5R04_14095</name>
</gene>
<evidence type="ECO:0000256" key="1">
    <source>
        <dbReference type="PIRSR" id="PIRSR605502-1"/>
    </source>
</evidence>
<sequence>MSWLEDRTIATLIGAAVGDALGGAIEGWTPEQIAERHGGPVTGIVEPFYPNWETARPIAPYHKGDGHITDDTLMTHALVQVYDETRKHLDAYDIASHLVPILMGQPRWIPELEKETIILHRIFLAEKWIVAKLHYGHQDPREAGVGNIVNCGAAMYMSPVGIVNAGDHRAAYLEGIDIAGTHQWSYGREAAGVYAGTVAASLHPNATAQSVIDAALEVAHDGTLAAIQAIVAAVEQARIDDVIGDQPELGRRLRAAIRPYDTVGEEYRNPSMDARRPSRTKSIEELPVALGFVLAHDGEFVPAVLGATNYGRDADSIATMAGSICAALKGTESVPAEWVKTIETNSKVDLTEVGQTMAKAAIAIMSADAKFVAQRLADLDQLGLVGGEAV</sequence>
<dbReference type="InterPro" id="IPR005502">
    <property type="entry name" value="Ribosyl_crysJ1"/>
</dbReference>
<organism evidence="2">
    <name type="scientific">Jonesiaceae bacterium BS-20</name>
    <dbReference type="NCBI Taxonomy" id="3120821"/>
    <lineage>
        <taxon>Bacteria</taxon>
        <taxon>Bacillati</taxon>
        <taxon>Actinomycetota</taxon>
        <taxon>Actinomycetes</taxon>
        <taxon>Micrococcales</taxon>
        <taxon>Jonesiaceae</taxon>
    </lineage>
</organism>
<dbReference type="InterPro" id="IPR036705">
    <property type="entry name" value="Ribosyl_crysJ1_sf"/>
</dbReference>
<dbReference type="PANTHER" id="PTHR16222:SF12">
    <property type="entry name" value="ADP-RIBOSYLGLYCOHYDROLASE-RELATED"/>
    <property type="match status" value="1"/>
</dbReference>
<dbReference type="GO" id="GO:0016798">
    <property type="term" value="F:hydrolase activity, acting on glycosyl bonds"/>
    <property type="evidence" value="ECO:0007669"/>
    <property type="project" value="UniProtKB-KW"/>
</dbReference>
<feature type="binding site" evidence="1">
    <location>
        <position position="71"/>
    </location>
    <ligand>
        <name>Mg(2+)</name>
        <dbReference type="ChEBI" id="CHEBI:18420"/>
        <label>1</label>
    </ligand>
</feature>
<accession>A0AAU7DU54</accession>
<keyword evidence="1" id="KW-0479">Metal-binding</keyword>
<name>A0AAU7DU54_9MICO</name>